<evidence type="ECO:0000313" key="2">
    <source>
        <dbReference type="EMBL" id="PQO46429.1"/>
    </source>
</evidence>
<feature type="transmembrane region" description="Helical" evidence="1">
    <location>
        <begin position="20"/>
        <end position="40"/>
    </location>
</feature>
<comment type="caution">
    <text evidence="2">The sequence shown here is derived from an EMBL/GenBank/DDBJ whole genome shotgun (WGS) entry which is preliminary data.</text>
</comment>
<dbReference type="AlphaFoldDB" id="A0A2S8GPS4"/>
<protein>
    <submittedName>
        <fullName evidence="2">Uncharacterized protein</fullName>
    </submittedName>
</protein>
<proteinExistence type="predicted"/>
<gene>
    <name evidence="2" type="ORF">C5Y93_08070</name>
</gene>
<dbReference type="OrthoDB" id="273411at2"/>
<dbReference type="RefSeq" id="WP_105334908.1">
    <property type="nucleotide sequence ID" value="NZ_PUHZ01000009.1"/>
</dbReference>
<keyword evidence="1" id="KW-0812">Transmembrane</keyword>
<organism evidence="2 3">
    <name type="scientific">Blastopirellula marina</name>
    <dbReference type="NCBI Taxonomy" id="124"/>
    <lineage>
        <taxon>Bacteria</taxon>
        <taxon>Pseudomonadati</taxon>
        <taxon>Planctomycetota</taxon>
        <taxon>Planctomycetia</taxon>
        <taxon>Pirellulales</taxon>
        <taxon>Pirellulaceae</taxon>
        <taxon>Blastopirellula</taxon>
    </lineage>
</organism>
<evidence type="ECO:0000256" key="1">
    <source>
        <dbReference type="SAM" id="Phobius"/>
    </source>
</evidence>
<keyword evidence="1" id="KW-0472">Membrane</keyword>
<keyword evidence="1" id="KW-1133">Transmembrane helix</keyword>
<sequence length="233" mass="26610">MPSNNNHPSNAGNFFQSNLFTAILVGLFVVELVAISTYTYSEVQSRLEPKNLVDEAEKAIVKNYPEIREKLTEEVKAKSPAIAKALSEKAIATAPEVRQWAENATRRQLNYTLDEATKLSTEEFRDLLQANREKIKRAFVQIEDAPEETKEYALGLESSIDEYWGINLKNQTHNALEFQQRLNDKLERLSSDAPLEPKELLEQRIVRILKTLEQERLPKLKTLETSKLLPNAS</sequence>
<dbReference type="EMBL" id="PUHZ01000009">
    <property type="protein sequence ID" value="PQO46429.1"/>
    <property type="molecule type" value="Genomic_DNA"/>
</dbReference>
<reference evidence="2 3" key="1">
    <citation type="submission" date="2018-02" db="EMBL/GenBank/DDBJ databases">
        <title>Comparative genomes isolates from brazilian mangrove.</title>
        <authorList>
            <person name="Araujo J.E."/>
            <person name="Taketani R.G."/>
            <person name="Silva M.C.P."/>
            <person name="Loureco M.V."/>
            <person name="Andreote F.D."/>
        </authorList>
    </citation>
    <scope>NUCLEOTIDE SEQUENCE [LARGE SCALE GENOMIC DNA]</scope>
    <source>
        <strain evidence="2 3">Nap-Phe MGV</strain>
    </source>
</reference>
<dbReference type="Proteomes" id="UP000237819">
    <property type="component" value="Unassembled WGS sequence"/>
</dbReference>
<evidence type="ECO:0000313" key="3">
    <source>
        <dbReference type="Proteomes" id="UP000237819"/>
    </source>
</evidence>
<accession>A0A2S8GPS4</accession>
<name>A0A2S8GPS4_9BACT</name>